<keyword evidence="4 5" id="KW-0472">Membrane</keyword>
<keyword evidence="3 5" id="KW-1133">Transmembrane helix</keyword>
<evidence type="ECO:0000256" key="1">
    <source>
        <dbReference type="ARBA" id="ARBA00004141"/>
    </source>
</evidence>
<evidence type="ECO:0000256" key="2">
    <source>
        <dbReference type="ARBA" id="ARBA00022692"/>
    </source>
</evidence>
<gene>
    <name evidence="6" type="ORF">NE646_05555</name>
</gene>
<reference evidence="6" key="1">
    <citation type="submission" date="2022-06" db="EMBL/GenBank/DDBJ databases">
        <title>Isolation of gut microbiota from human fecal samples.</title>
        <authorList>
            <person name="Pamer E.G."/>
            <person name="Barat B."/>
            <person name="Waligurski E."/>
            <person name="Medina S."/>
            <person name="Paddock L."/>
            <person name="Mostad J."/>
        </authorList>
    </citation>
    <scope>NUCLEOTIDE SEQUENCE</scope>
    <source>
        <strain evidence="6">DFI.7.96</strain>
    </source>
</reference>
<organism evidence="6 7">
    <name type="scientific">Bittarella massiliensis</name>
    <name type="common">ex Durand et al. 2017</name>
    <dbReference type="NCBI Taxonomy" id="1720313"/>
    <lineage>
        <taxon>Bacteria</taxon>
        <taxon>Bacillati</taxon>
        <taxon>Bacillota</taxon>
        <taxon>Clostridia</taxon>
        <taxon>Eubacteriales</taxon>
        <taxon>Oscillospiraceae</taxon>
        <taxon>Bittarella (ex Durand et al. 2017)</taxon>
    </lineage>
</organism>
<dbReference type="Proteomes" id="UP001205063">
    <property type="component" value="Unassembled WGS sequence"/>
</dbReference>
<feature type="transmembrane region" description="Helical" evidence="5">
    <location>
        <begin position="116"/>
        <end position="134"/>
    </location>
</feature>
<dbReference type="GO" id="GO:0016020">
    <property type="term" value="C:membrane"/>
    <property type="evidence" value="ECO:0007669"/>
    <property type="project" value="UniProtKB-SubCell"/>
</dbReference>
<feature type="transmembrane region" description="Helical" evidence="5">
    <location>
        <begin position="75"/>
        <end position="96"/>
    </location>
</feature>
<accession>A0AAW5K874</accession>
<dbReference type="NCBIfam" id="TIGR01593">
    <property type="entry name" value="holin_tox_secr"/>
    <property type="match status" value="1"/>
</dbReference>
<protein>
    <submittedName>
        <fullName evidence="6">Phage holin family protein</fullName>
    </submittedName>
</protein>
<keyword evidence="2 5" id="KW-0812">Transmembrane</keyword>
<dbReference type="AlphaFoldDB" id="A0AAW5K874"/>
<proteinExistence type="predicted"/>
<feature type="transmembrane region" description="Helical" evidence="5">
    <location>
        <begin position="7"/>
        <end position="26"/>
    </location>
</feature>
<evidence type="ECO:0000256" key="5">
    <source>
        <dbReference type="SAM" id="Phobius"/>
    </source>
</evidence>
<dbReference type="Pfam" id="PF05105">
    <property type="entry name" value="Phage_holin_4_1"/>
    <property type="match status" value="1"/>
</dbReference>
<evidence type="ECO:0000313" key="7">
    <source>
        <dbReference type="Proteomes" id="UP001205063"/>
    </source>
</evidence>
<dbReference type="InterPro" id="IPR006480">
    <property type="entry name" value="Phage_holin_4_1"/>
</dbReference>
<comment type="subcellular location">
    <subcellularLocation>
        <location evidence="1">Membrane</location>
        <topology evidence="1">Multi-pass membrane protein</topology>
    </subcellularLocation>
</comment>
<evidence type="ECO:0000313" key="6">
    <source>
        <dbReference type="EMBL" id="MCQ4949131.1"/>
    </source>
</evidence>
<comment type="caution">
    <text evidence="6">The sequence shown here is derived from an EMBL/GenBank/DDBJ whole genome shotgun (WGS) entry which is preliminary data.</text>
</comment>
<evidence type="ECO:0000256" key="3">
    <source>
        <dbReference type="ARBA" id="ARBA00022989"/>
    </source>
</evidence>
<feature type="transmembrane region" description="Helical" evidence="5">
    <location>
        <begin position="32"/>
        <end position="54"/>
    </location>
</feature>
<dbReference type="EMBL" id="JANGAB010000002">
    <property type="protein sequence ID" value="MCQ4949131.1"/>
    <property type="molecule type" value="Genomic_DNA"/>
</dbReference>
<dbReference type="RefSeq" id="WP_185915311.1">
    <property type="nucleotide sequence ID" value="NZ_JACMSD010000002.1"/>
</dbReference>
<name>A0AAW5K874_9FIRM</name>
<evidence type="ECO:0000256" key="4">
    <source>
        <dbReference type="ARBA" id="ARBA00023136"/>
    </source>
</evidence>
<sequence>MTHIKAWVLAAVGTVGGAISAAMGGWSQMLTALLIVMGADYLTGLVVAGVFHRSGKSADGSLESRAGFKGLCRKGAMLLVVLLAARLDLVMGTGFIRDGAALAFLANELLSVVENVGLMGVPVPKVIAGAISVLQSRADGAGKSE</sequence>